<evidence type="ECO:0000256" key="1">
    <source>
        <dbReference type="SAM" id="MobiDB-lite"/>
    </source>
</evidence>
<gene>
    <name evidence="2" type="ORF">THASP1DRAFT_26849</name>
</gene>
<evidence type="ECO:0000313" key="2">
    <source>
        <dbReference type="EMBL" id="RKP04549.1"/>
    </source>
</evidence>
<feature type="region of interest" description="Disordered" evidence="1">
    <location>
        <begin position="141"/>
        <end position="192"/>
    </location>
</feature>
<dbReference type="AlphaFoldDB" id="A0A4V1IVM2"/>
<dbReference type="EMBL" id="KZ993638">
    <property type="protein sequence ID" value="RKP04549.1"/>
    <property type="molecule type" value="Genomic_DNA"/>
</dbReference>
<organism evidence="2 3">
    <name type="scientific">Thamnocephalis sphaerospora</name>
    <dbReference type="NCBI Taxonomy" id="78915"/>
    <lineage>
        <taxon>Eukaryota</taxon>
        <taxon>Fungi</taxon>
        <taxon>Fungi incertae sedis</taxon>
        <taxon>Zoopagomycota</taxon>
        <taxon>Zoopagomycotina</taxon>
        <taxon>Zoopagomycetes</taxon>
        <taxon>Zoopagales</taxon>
        <taxon>Sigmoideomycetaceae</taxon>
        <taxon>Thamnocephalis</taxon>
    </lineage>
</organism>
<accession>A0A4V1IVM2</accession>
<sequence>MKRSFFIADSVSVDSAVVLSAPSWNEGVSTIAGSTAATPTTSRRSAWPYLCTSLEKSGLLYCNGTTSLQSGYDAVDVVTMLSSGGVVKAGVTLAPSTPSSQPLDFDGKLEQLEKAEQQHVDLLLHLRDYYMLPILGTPSPSEAWHRATGTTTTQASGRDSRIGRYASKTPRNRHARRKHNTSGAKTANLQAS</sequence>
<dbReference type="Proteomes" id="UP000271241">
    <property type="component" value="Unassembled WGS sequence"/>
</dbReference>
<evidence type="ECO:0000313" key="3">
    <source>
        <dbReference type="Proteomes" id="UP000271241"/>
    </source>
</evidence>
<proteinExistence type="predicted"/>
<feature type="compositionally biased region" description="Polar residues" evidence="1">
    <location>
        <begin position="148"/>
        <end position="157"/>
    </location>
</feature>
<protein>
    <submittedName>
        <fullName evidence="2">Uncharacterized protein</fullName>
    </submittedName>
</protein>
<feature type="compositionally biased region" description="Polar residues" evidence="1">
    <location>
        <begin position="181"/>
        <end position="192"/>
    </location>
</feature>
<feature type="compositionally biased region" description="Basic residues" evidence="1">
    <location>
        <begin position="170"/>
        <end position="180"/>
    </location>
</feature>
<keyword evidence="3" id="KW-1185">Reference proteome</keyword>
<name>A0A4V1IVM2_9FUNG</name>
<reference evidence="3" key="1">
    <citation type="journal article" date="2018" name="Nat. Microbiol.">
        <title>Leveraging single-cell genomics to expand the fungal tree of life.</title>
        <authorList>
            <person name="Ahrendt S.R."/>
            <person name="Quandt C.A."/>
            <person name="Ciobanu D."/>
            <person name="Clum A."/>
            <person name="Salamov A."/>
            <person name="Andreopoulos B."/>
            <person name="Cheng J.F."/>
            <person name="Woyke T."/>
            <person name="Pelin A."/>
            <person name="Henrissat B."/>
            <person name="Reynolds N.K."/>
            <person name="Benny G.L."/>
            <person name="Smith M.E."/>
            <person name="James T.Y."/>
            <person name="Grigoriev I.V."/>
        </authorList>
    </citation>
    <scope>NUCLEOTIDE SEQUENCE [LARGE SCALE GENOMIC DNA]</scope>
    <source>
        <strain evidence="3">RSA 1356</strain>
    </source>
</reference>